<keyword evidence="6" id="KW-0539">Nucleus</keyword>
<dbReference type="GO" id="GO:0003700">
    <property type="term" value="F:DNA-binding transcription factor activity"/>
    <property type="evidence" value="ECO:0007669"/>
    <property type="project" value="InterPro"/>
</dbReference>
<proteinExistence type="predicted"/>
<evidence type="ECO:0000256" key="2">
    <source>
        <dbReference type="ARBA" id="ARBA00023015"/>
    </source>
</evidence>
<dbReference type="PANTHER" id="PTHR46373:SF2">
    <property type="entry name" value="RWP-RK DOMAIN-CONTAINING PROTEIN"/>
    <property type="match status" value="1"/>
</dbReference>
<keyword evidence="4" id="KW-0238">DNA-binding</keyword>
<evidence type="ECO:0000256" key="4">
    <source>
        <dbReference type="ARBA" id="ARBA00023125"/>
    </source>
</evidence>
<evidence type="ECO:0000256" key="6">
    <source>
        <dbReference type="ARBA" id="ARBA00023242"/>
    </source>
</evidence>
<sequence>MDRKPAAKPPFFFGMDLDRMNNLMLLEEKFFSEWPHYGDSLPEFPYRLSGTDDLVPLPESLDPFDDTLGFSPSLISSDTSLPSVPCQYHVLPEPLNPVHLEDIDLEPFAWPHDCVSTSNNEDLPLDPLPLNACDFPIEAFDGASGWDGKRTTEKRVDGRTSRLNDVGFDEIKNYFYMPITKAAKEMNVGLTVLKKRCRELGIARWPHRKMKSLKSLIHNVQELGKGVCEESMRKELETLEDHKRLMEENPEMQLTERTKKLRQACFKANYKRRRLSQQF</sequence>
<dbReference type="PROSITE" id="PS51519">
    <property type="entry name" value="RWP_RK"/>
    <property type="match status" value="1"/>
</dbReference>
<feature type="domain" description="RWP-RK" evidence="7">
    <location>
        <begin position="148"/>
        <end position="233"/>
    </location>
</feature>
<keyword evidence="9" id="KW-1185">Reference proteome</keyword>
<reference evidence="8 9" key="1">
    <citation type="journal article" date="2019" name="Nat. Plants">
        <title>Genome sequencing of Musa balbisiana reveals subgenome evolution and function divergence in polyploid bananas.</title>
        <authorList>
            <person name="Yao X."/>
        </authorList>
    </citation>
    <scope>NUCLEOTIDE SEQUENCE [LARGE SCALE GENOMIC DNA]</scope>
    <source>
        <strain evidence="9">cv. DH-PKW</strain>
        <tissue evidence="8">Leaves</tissue>
    </source>
</reference>
<dbReference type="Pfam" id="PF02042">
    <property type="entry name" value="RWP-RK"/>
    <property type="match status" value="1"/>
</dbReference>
<keyword evidence="3" id="KW-0175">Coiled coil</keyword>
<dbReference type="InterPro" id="IPR044607">
    <property type="entry name" value="RKD-like"/>
</dbReference>
<name>A0A4S8KAM4_MUSBA</name>
<keyword evidence="2" id="KW-0805">Transcription regulation</keyword>
<dbReference type="Proteomes" id="UP000317650">
    <property type="component" value="Chromosome 4"/>
</dbReference>
<dbReference type="InterPro" id="IPR003035">
    <property type="entry name" value="RWP-RK_dom"/>
</dbReference>
<organism evidence="8 9">
    <name type="scientific">Musa balbisiana</name>
    <name type="common">Banana</name>
    <dbReference type="NCBI Taxonomy" id="52838"/>
    <lineage>
        <taxon>Eukaryota</taxon>
        <taxon>Viridiplantae</taxon>
        <taxon>Streptophyta</taxon>
        <taxon>Embryophyta</taxon>
        <taxon>Tracheophyta</taxon>
        <taxon>Spermatophyta</taxon>
        <taxon>Magnoliopsida</taxon>
        <taxon>Liliopsida</taxon>
        <taxon>Zingiberales</taxon>
        <taxon>Musaceae</taxon>
        <taxon>Musa</taxon>
    </lineage>
</organism>
<comment type="caution">
    <text evidence="8">The sequence shown here is derived from an EMBL/GenBank/DDBJ whole genome shotgun (WGS) entry which is preliminary data.</text>
</comment>
<evidence type="ECO:0000256" key="1">
    <source>
        <dbReference type="ARBA" id="ARBA00004049"/>
    </source>
</evidence>
<dbReference type="EMBL" id="PYDT01000001">
    <property type="protein sequence ID" value="THU72078.1"/>
    <property type="molecule type" value="Genomic_DNA"/>
</dbReference>
<evidence type="ECO:0000313" key="8">
    <source>
        <dbReference type="EMBL" id="THU72078.1"/>
    </source>
</evidence>
<gene>
    <name evidence="8" type="ORF">C4D60_Mb04t08310</name>
</gene>
<evidence type="ECO:0000259" key="7">
    <source>
        <dbReference type="PROSITE" id="PS51519"/>
    </source>
</evidence>
<dbReference type="STRING" id="52838.A0A4S8KAM4"/>
<dbReference type="GO" id="GO:0003677">
    <property type="term" value="F:DNA binding"/>
    <property type="evidence" value="ECO:0007669"/>
    <property type="project" value="UniProtKB-KW"/>
</dbReference>
<dbReference type="AlphaFoldDB" id="A0A4S8KAM4"/>
<keyword evidence="5" id="KW-0804">Transcription</keyword>
<evidence type="ECO:0000256" key="3">
    <source>
        <dbReference type="ARBA" id="ARBA00023054"/>
    </source>
</evidence>
<accession>A0A4S8KAM4</accession>
<evidence type="ECO:0000313" key="9">
    <source>
        <dbReference type="Proteomes" id="UP000317650"/>
    </source>
</evidence>
<protein>
    <recommendedName>
        <fullName evidence="7">RWP-RK domain-containing protein</fullName>
    </recommendedName>
</protein>
<comment type="function">
    <text evidence="1">Putative transcription factor.</text>
</comment>
<evidence type="ECO:0000256" key="5">
    <source>
        <dbReference type="ARBA" id="ARBA00023163"/>
    </source>
</evidence>
<dbReference type="PANTHER" id="PTHR46373">
    <property type="entry name" value="PROTEIN RKD4"/>
    <property type="match status" value="1"/>
</dbReference>